<evidence type="ECO:0000256" key="2">
    <source>
        <dbReference type="ARBA" id="ARBA00022475"/>
    </source>
</evidence>
<gene>
    <name evidence="6" type="ORF">HA335_04345</name>
</gene>
<evidence type="ECO:0000313" key="6">
    <source>
        <dbReference type="EMBL" id="HII59798.1"/>
    </source>
</evidence>
<dbReference type="Pfam" id="PF01899">
    <property type="entry name" value="MNHE"/>
    <property type="match status" value="1"/>
</dbReference>
<dbReference type="OMA" id="IIPFEPY"/>
<dbReference type="PANTHER" id="PTHR34584">
    <property type="entry name" value="NA(+)/H(+) ANTIPORTER SUBUNIT E1"/>
    <property type="match status" value="1"/>
</dbReference>
<dbReference type="SMR" id="A0A832T4C4"/>
<dbReference type="PANTHER" id="PTHR34584:SF1">
    <property type="entry name" value="NA(+)_H(+) ANTIPORTER SUBUNIT E1"/>
    <property type="match status" value="1"/>
</dbReference>
<sequence>MRLLGVIGYLAVLIKAICESWVDVVKRSINGEIHPQVIEIESIINNPTGLVLLSWSITATPGTLVIDLIPEERKLKVAVISPRSREDIVPFEPYIKKIFD</sequence>
<evidence type="ECO:0000256" key="4">
    <source>
        <dbReference type="ARBA" id="ARBA00022989"/>
    </source>
</evidence>
<keyword evidence="3" id="KW-0812">Transmembrane</keyword>
<evidence type="ECO:0000256" key="1">
    <source>
        <dbReference type="ARBA" id="ARBA00004651"/>
    </source>
</evidence>
<comment type="caution">
    <text evidence="6">The sequence shown here is derived from an EMBL/GenBank/DDBJ whole genome shotgun (WGS) entry which is preliminary data.</text>
</comment>
<dbReference type="AlphaFoldDB" id="A0A832T4C4"/>
<accession>A0A832T4C4</accession>
<name>A0A832T4C4_9EURY</name>
<proteinExistence type="predicted"/>
<protein>
    <submittedName>
        <fullName evidence="6">Monovalent cation/H+ antiporter subunit E</fullName>
    </submittedName>
</protein>
<dbReference type="Proteomes" id="UP000645676">
    <property type="component" value="Unassembled WGS sequence"/>
</dbReference>
<dbReference type="RefSeq" id="WP_010870467.1">
    <property type="nucleotide sequence ID" value="NC_000909.1"/>
</dbReference>
<dbReference type="GO" id="GO:0008324">
    <property type="term" value="F:monoatomic cation transmembrane transporter activity"/>
    <property type="evidence" value="ECO:0007669"/>
    <property type="project" value="InterPro"/>
</dbReference>
<comment type="subcellular location">
    <subcellularLocation>
        <location evidence="1">Cell membrane</location>
        <topology evidence="1">Multi-pass membrane protein</topology>
    </subcellularLocation>
</comment>
<keyword evidence="2" id="KW-1003">Cell membrane</keyword>
<dbReference type="InterPro" id="IPR002758">
    <property type="entry name" value="Cation_antiport_E"/>
</dbReference>
<dbReference type="NCBIfam" id="NF004922">
    <property type="entry name" value="PRK06279.1"/>
    <property type="match status" value="1"/>
</dbReference>
<dbReference type="GO" id="GO:0005886">
    <property type="term" value="C:plasma membrane"/>
    <property type="evidence" value="ECO:0007669"/>
    <property type="project" value="UniProtKB-SubCell"/>
</dbReference>
<evidence type="ECO:0000313" key="7">
    <source>
        <dbReference type="Proteomes" id="UP000645676"/>
    </source>
</evidence>
<organism evidence="6 7">
    <name type="scientific">Methanocaldococcus jannaschii</name>
    <dbReference type="NCBI Taxonomy" id="2190"/>
    <lineage>
        <taxon>Archaea</taxon>
        <taxon>Methanobacteriati</taxon>
        <taxon>Methanobacteriota</taxon>
        <taxon>Methanomada group</taxon>
        <taxon>Methanococci</taxon>
        <taxon>Methanococcales</taxon>
        <taxon>Methanocaldococcaceae</taxon>
        <taxon>Methanocaldococcus</taxon>
    </lineage>
</organism>
<keyword evidence="4" id="KW-1133">Transmembrane helix</keyword>
<keyword evidence="5" id="KW-0472">Membrane</keyword>
<evidence type="ECO:0000256" key="5">
    <source>
        <dbReference type="ARBA" id="ARBA00023136"/>
    </source>
</evidence>
<reference evidence="6" key="1">
    <citation type="journal article" date="2020" name="bioRxiv">
        <title>A rank-normalized archaeal taxonomy based on genome phylogeny resolves widespread incomplete and uneven classifications.</title>
        <authorList>
            <person name="Rinke C."/>
            <person name="Chuvochina M."/>
            <person name="Mussig A.J."/>
            <person name="Chaumeil P.-A."/>
            <person name="Waite D.W."/>
            <person name="Whitman W.B."/>
            <person name="Parks D.H."/>
            <person name="Hugenholtz P."/>
        </authorList>
    </citation>
    <scope>NUCLEOTIDE SEQUENCE</scope>
    <source>
        <strain evidence="6">UBA8849</strain>
    </source>
</reference>
<evidence type="ECO:0000256" key="3">
    <source>
        <dbReference type="ARBA" id="ARBA00022692"/>
    </source>
</evidence>
<dbReference type="EMBL" id="DUJR01000023">
    <property type="protein sequence ID" value="HII59798.1"/>
    <property type="molecule type" value="Genomic_DNA"/>
</dbReference>